<name>A0A1B1YQT0_9GAMM</name>
<dbReference type="Proteomes" id="UP000092952">
    <property type="component" value="Chromosome"/>
</dbReference>
<reference evidence="2" key="1">
    <citation type="submission" date="2016-03" db="EMBL/GenBank/DDBJ databases">
        <title>Complete genome sequence of Solimmundus cernigliae, representing a novel lineage of polycyclic aromatic hydrocarbon degraders within the Gammaproteobacteria.</title>
        <authorList>
            <person name="Singleton D.R."/>
            <person name="Dickey A.N."/>
            <person name="Scholl E.H."/>
            <person name="Wright F.A."/>
            <person name="Aitken M.D."/>
        </authorList>
    </citation>
    <scope>NUCLEOTIDE SEQUENCE [LARGE SCALE GENOMIC DNA]</scope>
    <source>
        <strain evidence="2">TR3.2</strain>
    </source>
</reference>
<accession>A0A1B1YQT0</accession>
<dbReference type="NCBIfam" id="TIGR03014">
    <property type="entry name" value="EpsL"/>
    <property type="match status" value="1"/>
</dbReference>
<sequence length="407" mass="45282">MRMLFETLRRIGSLRGGIGSVLLCGLLPALAGEGDFLTPFAGIASAYDDNLFRLSDDVDEELALGESSRADWMRTTFAGLGLEWLPGRQQVSASLQALDQSFQRFSFLDNTGYDTAARWNMAAGRSLTGTVNAGFKRQLGSFDDFRAPVKDPIDTTHGEFDLGYLITPEIELQAGTGIRTTTHGLESREPSNFRGSYWLLGVSRRTPLGNRLGFEYRQDDGRFPKREVGPFSLVDDGYLQQEGAVTFTWQGGFTSLDGRLGYSWRRSDNLEFRDYSGPSGNLRASYVWSPKLMLDLNAYRRLESLDDLFSSSVTATGLSFKPVWAPTDRIVLQANTDYTHRQFEDSGLFVGATQPKEDILSYGLSASYTPRTLVTLSAGYSHSQRSSDRPGYEYDANTFNFSVQVNL</sequence>
<dbReference type="InterPro" id="IPR017465">
    <property type="entry name" value="EpsL_proteobac"/>
</dbReference>
<dbReference type="SUPFAM" id="SSF56935">
    <property type="entry name" value="Porins"/>
    <property type="match status" value="1"/>
</dbReference>
<proteinExistence type="predicted"/>
<organism evidence="1 2">
    <name type="scientific">Immundisolibacter cernigliae</name>
    <dbReference type="NCBI Taxonomy" id="1810504"/>
    <lineage>
        <taxon>Bacteria</taxon>
        <taxon>Pseudomonadati</taxon>
        <taxon>Pseudomonadota</taxon>
        <taxon>Gammaproteobacteria</taxon>
        <taxon>Immundisolibacterales</taxon>
        <taxon>Immundisolibacteraceae</taxon>
        <taxon>Immundisolibacter</taxon>
    </lineage>
</organism>
<dbReference type="InParanoid" id="A0A1B1YQT0"/>
<dbReference type="KEGG" id="gbi:PG2T_02110"/>
<evidence type="ECO:0000313" key="1">
    <source>
        <dbReference type="EMBL" id="ANX03099.1"/>
    </source>
</evidence>
<evidence type="ECO:0008006" key="3">
    <source>
        <dbReference type="Google" id="ProtNLM"/>
    </source>
</evidence>
<evidence type="ECO:0000313" key="2">
    <source>
        <dbReference type="Proteomes" id="UP000092952"/>
    </source>
</evidence>
<dbReference type="InterPro" id="IPR018759">
    <property type="entry name" value="BBP2_2"/>
</dbReference>
<keyword evidence="2" id="KW-1185">Reference proteome</keyword>
<protein>
    <recommendedName>
        <fullName evidence="3">Autotransporter domain-containing protein</fullName>
    </recommendedName>
</protein>
<dbReference type="Pfam" id="PF10082">
    <property type="entry name" value="BBP2_2"/>
    <property type="match status" value="1"/>
</dbReference>
<dbReference type="EMBL" id="CP014671">
    <property type="protein sequence ID" value="ANX03099.1"/>
    <property type="molecule type" value="Genomic_DNA"/>
</dbReference>
<dbReference type="STRING" id="1810504.PG2T_02110"/>
<dbReference type="AlphaFoldDB" id="A0A1B1YQT0"/>
<gene>
    <name evidence="1" type="ORF">PG2T_02110</name>
</gene>